<sequence length="453" mass="50402">MPFADLALGTLNKLPLELRWQIYSYLPFPYCSHITTPPRLLHTTHHDPYIPAGAARASRSIWREIEELHRNNRTLHILITATGWSSNHPPWAFREEWEKPDFSFCSEIRIAVNPPREDDAGRLLLIRRNIAAFVGVLNNSPAPLPPVVIDGTGRGGRCEWSRMPDRPVVFGLRSVLQFDAGDSNLVNVLLPFLALRGVPAGKGVVKLPGEEGREVADIARETAAGLAAEAEQEAAVEEEDEDAFEAAYGEDTDATATELFENEDVAEEEPVPEVRPSGLYYLAREVEKAATNPVSRRVWIPLKVPVDLFLSTGTIRQRLAYEHDVRSLLATVDITLDRSLDSWTGPTAAMLRGERAENWSVYVQKFLAVKKRLDAAPGGRFLGANKIVVNLMTGWEWRHRQEVDCEGECSRCCPAVDAGVARDGGEGEQWEDEEGLVDWMGGMELGIDEDDSE</sequence>
<keyword evidence="2" id="KW-1185">Reference proteome</keyword>
<dbReference type="Proteomes" id="UP000799750">
    <property type="component" value="Unassembled WGS sequence"/>
</dbReference>
<evidence type="ECO:0000313" key="1">
    <source>
        <dbReference type="EMBL" id="KAF2496564.1"/>
    </source>
</evidence>
<organism evidence="1 2">
    <name type="scientific">Lophium mytilinum</name>
    <dbReference type="NCBI Taxonomy" id="390894"/>
    <lineage>
        <taxon>Eukaryota</taxon>
        <taxon>Fungi</taxon>
        <taxon>Dikarya</taxon>
        <taxon>Ascomycota</taxon>
        <taxon>Pezizomycotina</taxon>
        <taxon>Dothideomycetes</taxon>
        <taxon>Pleosporomycetidae</taxon>
        <taxon>Mytilinidiales</taxon>
        <taxon>Mytilinidiaceae</taxon>
        <taxon>Lophium</taxon>
    </lineage>
</organism>
<protein>
    <submittedName>
        <fullName evidence="1">Uncharacterized protein</fullName>
    </submittedName>
</protein>
<dbReference type="AlphaFoldDB" id="A0A6A6QWT7"/>
<dbReference type="EMBL" id="MU004187">
    <property type="protein sequence ID" value="KAF2496564.1"/>
    <property type="molecule type" value="Genomic_DNA"/>
</dbReference>
<gene>
    <name evidence="1" type="ORF">BU16DRAFT_336252</name>
</gene>
<reference evidence="1" key="1">
    <citation type="journal article" date="2020" name="Stud. Mycol.">
        <title>101 Dothideomycetes genomes: a test case for predicting lifestyles and emergence of pathogens.</title>
        <authorList>
            <person name="Haridas S."/>
            <person name="Albert R."/>
            <person name="Binder M."/>
            <person name="Bloem J."/>
            <person name="Labutti K."/>
            <person name="Salamov A."/>
            <person name="Andreopoulos B."/>
            <person name="Baker S."/>
            <person name="Barry K."/>
            <person name="Bills G."/>
            <person name="Bluhm B."/>
            <person name="Cannon C."/>
            <person name="Castanera R."/>
            <person name="Culley D."/>
            <person name="Daum C."/>
            <person name="Ezra D."/>
            <person name="Gonzalez J."/>
            <person name="Henrissat B."/>
            <person name="Kuo A."/>
            <person name="Liang C."/>
            <person name="Lipzen A."/>
            <person name="Lutzoni F."/>
            <person name="Magnuson J."/>
            <person name="Mondo S."/>
            <person name="Nolan M."/>
            <person name="Ohm R."/>
            <person name="Pangilinan J."/>
            <person name="Park H.-J."/>
            <person name="Ramirez L."/>
            <person name="Alfaro M."/>
            <person name="Sun H."/>
            <person name="Tritt A."/>
            <person name="Yoshinaga Y."/>
            <person name="Zwiers L.-H."/>
            <person name="Turgeon B."/>
            <person name="Goodwin S."/>
            <person name="Spatafora J."/>
            <person name="Crous P."/>
            <person name="Grigoriev I."/>
        </authorList>
    </citation>
    <scope>NUCLEOTIDE SEQUENCE</scope>
    <source>
        <strain evidence="1">CBS 269.34</strain>
    </source>
</reference>
<name>A0A6A6QWT7_9PEZI</name>
<accession>A0A6A6QWT7</accession>
<proteinExistence type="predicted"/>
<evidence type="ECO:0000313" key="2">
    <source>
        <dbReference type="Proteomes" id="UP000799750"/>
    </source>
</evidence>
<dbReference type="OrthoDB" id="3940621at2759"/>